<protein>
    <recommendedName>
        <fullName evidence="3">Two component regulator three Y domain-containing protein</fullName>
    </recommendedName>
</protein>
<evidence type="ECO:0000313" key="1">
    <source>
        <dbReference type="EMBL" id="MBA3925420.1"/>
    </source>
</evidence>
<gene>
    <name evidence="1" type="ORF">HPK16_03605</name>
</gene>
<evidence type="ECO:0008006" key="3">
    <source>
        <dbReference type="Google" id="ProtNLM"/>
    </source>
</evidence>
<dbReference type="RefSeq" id="WP_181675653.1">
    <property type="nucleotide sequence ID" value="NZ_JABJVM010000003.1"/>
</dbReference>
<keyword evidence="2" id="KW-1185">Reference proteome</keyword>
<dbReference type="Proteomes" id="UP000548787">
    <property type="component" value="Unassembled WGS sequence"/>
</dbReference>
<proteinExistence type="predicted"/>
<name>A0A7W1T4N3_9LIST</name>
<reference evidence="1 2" key="2">
    <citation type="submission" date="2020-08" db="EMBL/GenBank/DDBJ databases">
        <title>Listeria ohnekaius sp. nov. and Listeria portnoyii sp. nov. isolated from non-agricultural and natural environments.</title>
        <authorList>
            <person name="Weller D."/>
            <person name="Belias A.M."/>
            <person name="Liao J."/>
            <person name="Guo S."/>
            <person name="Orsi R.H."/>
            <person name="Wiedmann M."/>
        </authorList>
    </citation>
    <scope>NUCLEOTIDE SEQUENCE [LARGE SCALE GENOMIC DNA]</scope>
    <source>
        <strain evidence="1 2">FSL W9-0585</strain>
    </source>
</reference>
<evidence type="ECO:0000313" key="2">
    <source>
        <dbReference type="Proteomes" id="UP000548787"/>
    </source>
</evidence>
<accession>A0A7W1T4N3</accession>
<dbReference type="AlphaFoldDB" id="A0A7W1T4N3"/>
<sequence>MLKQELIQNIEVFFTKNYLQVKVIAAGFEESAAYAFYVYKAGNSEAIAKSAYKKFDTYQLEILEPGEYRVKVFMKNTKTGQVITQTSERIQKTNIVEY</sequence>
<reference evidence="1 2" key="1">
    <citation type="submission" date="2020-05" db="EMBL/GenBank/DDBJ databases">
        <authorList>
            <person name="Carlin C.R."/>
        </authorList>
    </citation>
    <scope>NUCLEOTIDE SEQUENCE [LARGE SCALE GENOMIC DNA]</scope>
    <source>
        <strain evidence="1 2">FSL W9-0585</strain>
    </source>
</reference>
<organism evidence="1 2">
    <name type="scientific">Listeria rustica</name>
    <dbReference type="NCBI Taxonomy" id="2713503"/>
    <lineage>
        <taxon>Bacteria</taxon>
        <taxon>Bacillati</taxon>
        <taxon>Bacillota</taxon>
        <taxon>Bacilli</taxon>
        <taxon>Bacillales</taxon>
        <taxon>Listeriaceae</taxon>
        <taxon>Listeria</taxon>
    </lineage>
</organism>
<dbReference type="EMBL" id="JABJVM010000003">
    <property type="protein sequence ID" value="MBA3925420.1"/>
    <property type="molecule type" value="Genomic_DNA"/>
</dbReference>
<comment type="caution">
    <text evidence="1">The sequence shown here is derived from an EMBL/GenBank/DDBJ whole genome shotgun (WGS) entry which is preliminary data.</text>
</comment>